<dbReference type="GO" id="GO:0008061">
    <property type="term" value="F:chitin binding"/>
    <property type="evidence" value="ECO:0007669"/>
    <property type="project" value="InterPro"/>
</dbReference>
<dbReference type="GO" id="GO:0006032">
    <property type="term" value="P:chitin catabolic process"/>
    <property type="evidence" value="ECO:0007669"/>
    <property type="project" value="UniProtKB-KW"/>
</dbReference>
<keyword evidence="4" id="KW-0624">Polysaccharide degradation</keyword>
<dbReference type="Gene3D" id="3.10.50.10">
    <property type="match status" value="1"/>
</dbReference>
<keyword evidence="4" id="KW-0146">Chitin degradation</keyword>
<dbReference type="SUPFAM" id="SSF51445">
    <property type="entry name" value="(Trans)glycosidases"/>
    <property type="match status" value="1"/>
</dbReference>
<dbReference type="PROSITE" id="PS51910">
    <property type="entry name" value="GH18_2"/>
    <property type="match status" value="1"/>
</dbReference>
<evidence type="ECO:0000256" key="8">
    <source>
        <dbReference type="SAM" id="SignalP"/>
    </source>
</evidence>
<dbReference type="RefSeq" id="WP_110312421.1">
    <property type="nucleotide sequence ID" value="NZ_QICL01000039.1"/>
</dbReference>
<evidence type="ECO:0000256" key="1">
    <source>
        <dbReference type="ARBA" id="ARBA00000822"/>
    </source>
</evidence>
<comment type="catalytic activity">
    <reaction evidence="1">
        <text>Random endo-hydrolysis of N-acetyl-beta-D-glucosaminide (1-&gt;4)-beta-linkages in chitin and chitodextrins.</text>
        <dbReference type="EC" id="3.2.1.14"/>
    </reaction>
</comment>
<dbReference type="InterPro" id="IPR011583">
    <property type="entry name" value="Chitinase_II/V-like_cat"/>
</dbReference>
<dbReference type="PANTHER" id="PTHR11177:SF317">
    <property type="entry name" value="CHITINASE 12-RELATED"/>
    <property type="match status" value="1"/>
</dbReference>
<gene>
    <name evidence="10" type="ORF">CLV62_13915</name>
</gene>
<dbReference type="InterPro" id="IPR001579">
    <property type="entry name" value="Glyco_hydro_18_chit_AS"/>
</dbReference>
<dbReference type="OrthoDB" id="9775889at2"/>
<reference evidence="10 11" key="1">
    <citation type="submission" date="2018-03" db="EMBL/GenBank/DDBJ databases">
        <title>Genomic Encyclopedia of Archaeal and Bacterial Type Strains, Phase II (KMG-II): from individual species to whole genera.</title>
        <authorList>
            <person name="Goeker M."/>
        </authorList>
    </citation>
    <scope>NUCLEOTIDE SEQUENCE [LARGE SCALE GENOMIC DNA]</scope>
    <source>
        <strain evidence="10 11">DSM 100214</strain>
    </source>
</reference>
<evidence type="ECO:0000256" key="2">
    <source>
        <dbReference type="ARBA" id="ARBA00012729"/>
    </source>
</evidence>
<dbReference type="InterPro" id="IPR017853">
    <property type="entry name" value="GH"/>
</dbReference>
<keyword evidence="8" id="KW-0732">Signal</keyword>
<dbReference type="InterPro" id="IPR029070">
    <property type="entry name" value="Chitinase_insertion_sf"/>
</dbReference>
<accession>A0A2V3PKR0</accession>
<dbReference type="AlphaFoldDB" id="A0A2V3PKR0"/>
<dbReference type="Proteomes" id="UP000247973">
    <property type="component" value="Unassembled WGS sequence"/>
</dbReference>
<dbReference type="EC" id="3.2.1.14" evidence="2"/>
<protein>
    <recommendedName>
        <fullName evidence="2">chitinase</fullName>
        <ecNumber evidence="2">3.2.1.14</ecNumber>
    </recommendedName>
</protein>
<dbReference type="Gene3D" id="3.20.20.80">
    <property type="entry name" value="Glycosidases"/>
    <property type="match status" value="2"/>
</dbReference>
<feature type="domain" description="GH18" evidence="9">
    <location>
        <begin position="10"/>
        <end position="336"/>
    </location>
</feature>
<keyword evidence="5 6" id="KW-0326">Glycosidase</keyword>
<feature type="signal peptide" evidence="8">
    <location>
        <begin position="1"/>
        <end position="24"/>
    </location>
</feature>
<evidence type="ECO:0000259" key="9">
    <source>
        <dbReference type="PROSITE" id="PS51910"/>
    </source>
</evidence>
<keyword evidence="4" id="KW-0119">Carbohydrate metabolism</keyword>
<comment type="similarity">
    <text evidence="7">Belongs to the glycosyl hydrolase 18 family.</text>
</comment>
<evidence type="ECO:0000256" key="4">
    <source>
        <dbReference type="ARBA" id="ARBA00023024"/>
    </source>
</evidence>
<dbReference type="GO" id="GO:0005975">
    <property type="term" value="P:carbohydrate metabolic process"/>
    <property type="evidence" value="ECO:0007669"/>
    <property type="project" value="InterPro"/>
</dbReference>
<evidence type="ECO:0000313" key="11">
    <source>
        <dbReference type="Proteomes" id="UP000247973"/>
    </source>
</evidence>
<dbReference type="SMART" id="SM00636">
    <property type="entry name" value="Glyco_18"/>
    <property type="match status" value="1"/>
</dbReference>
<evidence type="ECO:0000256" key="3">
    <source>
        <dbReference type="ARBA" id="ARBA00022801"/>
    </source>
</evidence>
<feature type="chain" id="PRO_5015887590" description="chitinase" evidence="8">
    <location>
        <begin position="25"/>
        <end position="336"/>
    </location>
</feature>
<dbReference type="InterPro" id="IPR050314">
    <property type="entry name" value="Glycosyl_Hydrlase_18"/>
</dbReference>
<dbReference type="PROSITE" id="PS01095">
    <property type="entry name" value="GH18_1"/>
    <property type="match status" value="1"/>
</dbReference>
<dbReference type="Pfam" id="PF00704">
    <property type="entry name" value="Glyco_hydro_18"/>
    <property type="match status" value="1"/>
</dbReference>
<dbReference type="CDD" id="cd06548">
    <property type="entry name" value="GH18_chitinase"/>
    <property type="match status" value="1"/>
</dbReference>
<evidence type="ECO:0000256" key="6">
    <source>
        <dbReference type="RuleBase" id="RU000489"/>
    </source>
</evidence>
<evidence type="ECO:0000256" key="5">
    <source>
        <dbReference type="ARBA" id="ARBA00023295"/>
    </source>
</evidence>
<dbReference type="PANTHER" id="PTHR11177">
    <property type="entry name" value="CHITINASE"/>
    <property type="match status" value="1"/>
</dbReference>
<evidence type="ECO:0000256" key="7">
    <source>
        <dbReference type="RuleBase" id="RU004453"/>
    </source>
</evidence>
<evidence type="ECO:0000313" key="10">
    <source>
        <dbReference type="EMBL" id="PXV59278.1"/>
    </source>
</evidence>
<keyword evidence="11" id="KW-1185">Reference proteome</keyword>
<proteinExistence type="inferred from homology"/>
<dbReference type="EMBL" id="QICL01000039">
    <property type="protein sequence ID" value="PXV59278.1"/>
    <property type="molecule type" value="Genomic_DNA"/>
</dbReference>
<sequence length="336" mass="37744">MKRHFTLFILCLLCYISGNTYLQAGPPKVVIAYVTSWTEDIPDPQYITHINYAFGHVSDTFDGIRIDNENRLKEIVALKKENKLLNILLSIGGWGSGRFSEMAADEAKRKSFAKDCQRVVSQFQLDGIDIDWEYPTSSVGGISSSPDDTDNFTLLMRDIRAAIGDNKLLTIATAANGKYIDFRSVSKSLDFVNIMSYDMGSAPWHHSALYKSENVRQSADEAVQAHIAAGMSPDQLVLGIPFYGRGTKDFADFIDYKKIIKLDDNYMKQWDAQAQAPYISDSTGAFICGYENEQSIKLKCNYIKEMGLRGAMYWEYAGDDAHGTLRKAVYRGVMDK</sequence>
<keyword evidence="3 6" id="KW-0378">Hydrolase</keyword>
<comment type="caution">
    <text evidence="10">The sequence shown here is derived from an EMBL/GenBank/DDBJ whole genome shotgun (WGS) entry which is preliminary data.</text>
</comment>
<name>A0A2V3PKR0_9BACT</name>
<dbReference type="GO" id="GO:0008843">
    <property type="term" value="F:endochitinase activity"/>
    <property type="evidence" value="ECO:0007669"/>
    <property type="project" value="UniProtKB-EC"/>
</dbReference>
<organism evidence="10 11">
    <name type="scientific">Dysgonomonas alginatilytica</name>
    <dbReference type="NCBI Taxonomy" id="1605892"/>
    <lineage>
        <taxon>Bacteria</taxon>
        <taxon>Pseudomonadati</taxon>
        <taxon>Bacteroidota</taxon>
        <taxon>Bacteroidia</taxon>
        <taxon>Bacteroidales</taxon>
        <taxon>Dysgonomonadaceae</taxon>
        <taxon>Dysgonomonas</taxon>
    </lineage>
</organism>
<dbReference type="InterPro" id="IPR001223">
    <property type="entry name" value="Glyco_hydro18_cat"/>
</dbReference>